<feature type="signal peptide" evidence="1">
    <location>
        <begin position="1"/>
        <end position="18"/>
    </location>
</feature>
<dbReference type="KEGG" id="ggr:HKW67_20795"/>
<sequence>MRIRAFVWPLLAALPLLSACRTVLPGRAPRFPFVVSPSVADTIDTEVLSNAVRLHRLVNVKAPWRAWVLDVNMSACVSVQAVKGEATAVGRNTTSVLLSRLPAASHPIAAVNADFFLFAPPGVLTNAHIERGTVIAGPGPNVLLGYDAQRGLFIDSVRVSGAVTSTHGTVDVQNWNRPAANRAGLVDARWGVPLDTLVRTRALRLEPIVAVRQDTSAGRYVVRAARAGDTLVYGDTLLLIVPPALRARAVAGDTVTVQRRLTPYWPRETVGGRGVLLVDSVVGADVDREGNAGFQGLNPRTAAGIARVGNSQRLLLAVIDGRQPGYSVGMTLRQTAELLQSLGAQSAINLDGGGSSAMIVRDNATGALRVRNKPSDPTGERPVGNGLAVLGVCAGR</sequence>
<dbReference type="GO" id="GO:0016798">
    <property type="term" value="F:hydrolase activity, acting on glycosyl bonds"/>
    <property type="evidence" value="ECO:0007669"/>
    <property type="project" value="UniProtKB-KW"/>
</dbReference>
<dbReference type="InterPro" id="IPR018711">
    <property type="entry name" value="NAGPA"/>
</dbReference>
<evidence type="ECO:0000256" key="1">
    <source>
        <dbReference type="SAM" id="SignalP"/>
    </source>
</evidence>
<proteinExistence type="predicted"/>
<keyword evidence="3" id="KW-0326">Glycosidase</keyword>
<organism evidence="3 4">
    <name type="scientific">Gemmatimonas groenlandica</name>
    <dbReference type="NCBI Taxonomy" id="2732249"/>
    <lineage>
        <taxon>Bacteria</taxon>
        <taxon>Pseudomonadati</taxon>
        <taxon>Gemmatimonadota</taxon>
        <taxon>Gemmatimonadia</taxon>
        <taxon>Gemmatimonadales</taxon>
        <taxon>Gemmatimonadaceae</taxon>
        <taxon>Gemmatimonas</taxon>
    </lineage>
</organism>
<keyword evidence="4" id="KW-1185">Reference proteome</keyword>
<evidence type="ECO:0000313" key="4">
    <source>
        <dbReference type="Proteomes" id="UP000500938"/>
    </source>
</evidence>
<protein>
    <submittedName>
        <fullName evidence="3">Phosphodiester glycosidase family protein</fullName>
    </submittedName>
</protein>
<dbReference type="EMBL" id="CP053085">
    <property type="protein sequence ID" value="QJR37783.1"/>
    <property type="molecule type" value="Genomic_DNA"/>
</dbReference>
<dbReference type="PROSITE" id="PS51257">
    <property type="entry name" value="PROKAR_LIPOPROTEIN"/>
    <property type="match status" value="1"/>
</dbReference>
<keyword evidence="1" id="KW-0732">Signal</keyword>
<gene>
    <name evidence="3" type="ORF">HKW67_20795</name>
</gene>
<evidence type="ECO:0000313" key="3">
    <source>
        <dbReference type="EMBL" id="QJR37783.1"/>
    </source>
</evidence>
<dbReference type="PANTHER" id="PTHR40446">
    <property type="entry name" value="N-ACETYLGLUCOSAMINE-1-PHOSPHODIESTER ALPHA-N-ACETYLGLUCOSAMINIDASE"/>
    <property type="match status" value="1"/>
</dbReference>
<accession>A0A6M4ISS3</accession>
<dbReference type="RefSeq" id="WP_171227218.1">
    <property type="nucleotide sequence ID" value="NZ_CP053085.1"/>
</dbReference>
<dbReference type="Proteomes" id="UP000500938">
    <property type="component" value="Chromosome"/>
</dbReference>
<evidence type="ECO:0000259" key="2">
    <source>
        <dbReference type="Pfam" id="PF09992"/>
    </source>
</evidence>
<dbReference type="AlphaFoldDB" id="A0A6M4ISS3"/>
<dbReference type="PANTHER" id="PTHR40446:SF2">
    <property type="entry name" value="N-ACETYLGLUCOSAMINE-1-PHOSPHODIESTER ALPHA-N-ACETYLGLUCOSAMINIDASE"/>
    <property type="match status" value="1"/>
</dbReference>
<feature type="chain" id="PRO_5027000722" evidence="1">
    <location>
        <begin position="19"/>
        <end position="396"/>
    </location>
</feature>
<feature type="domain" description="Phosphodiester glycosidase" evidence="2">
    <location>
        <begin position="264"/>
        <end position="389"/>
    </location>
</feature>
<keyword evidence="3" id="KW-0378">Hydrolase</keyword>
<dbReference type="Pfam" id="PF09992">
    <property type="entry name" value="NAGPA"/>
    <property type="match status" value="1"/>
</dbReference>
<reference evidence="3 4" key="1">
    <citation type="submission" date="2020-05" db="EMBL/GenBank/DDBJ databases">
        <title>Complete genome sequence of Gemmatimonas greenlandica TET16.</title>
        <authorList>
            <person name="Zeng Y."/>
        </authorList>
    </citation>
    <scope>NUCLEOTIDE SEQUENCE [LARGE SCALE GENOMIC DNA]</scope>
    <source>
        <strain evidence="3 4">TET16</strain>
    </source>
</reference>
<name>A0A6M4ISS3_9BACT</name>